<gene>
    <name evidence="6" type="ORF">D9V37_16190</name>
</gene>
<dbReference type="Pfam" id="PF01614">
    <property type="entry name" value="IclR_C"/>
    <property type="match status" value="1"/>
</dbReference>
<dbReference type="InterPro" id="IPR036390">
    <property type="entry name" value="WH_DNA-bd_sf"/>
</dbReference>
<dbReference type="GO" id="GO:0003677">
    <property type="term" value="F:DNA binding"/>
    <property type="evidence" value="ECO:0007669"/>
    <property type="project" value="UniProtKB-KW"/>
</dbReference>
<dbReference type="Gene3D" id="3.30.450.40">
    <property type="match status" value="1"/>
</dbReference>
<evidence type="ECO:0000313" key="7">
    <source>
        <dbReference type="Proteomes" id="UP000281708"/>
    </source>
</evidence>
<dbReference type="Pfam" id="PF09339">
    <property type="entry name" value="HTH_IclR"/>
    <property type="match status" value="1"/>
</dbReference>
<keyword evidence="2" id="KW-0238">DNA-binding</keyword>
<dbReference type="SUPFAM" id="SSF46785">
    <property type="entry name" value="Winged helix' DNA-binding domain"/>
    <property type="match status" value="1"/>
</dbReference>
<dbReference type="InterPro" id="IPR029016">
    <property type="entry name" value="GAF-like_dom_sf"/>
</dbReference>
<dbReference type="InterPro" id="IPR014757">
    <property type="entry name" value="Tscrpt_reg_IclR_C"/>
</dbReference>
<proteinExistence type="predicted"/>
<keyword evidence="7" id="KW-1185">Reference proteome</keyword>
<reference evidence="6 7" key="1">
    <citation type="submission" date="2018-10" db="EMBL/GenBank/DDBJ databases">
        <title>Marmoricola sp. 4Q3S-7 whole genome shotgun sequence.</title>
        <authorList>
            <person name="Li F."/>
        </authorList>
    </citation>
    <scope>NUCLEOTIDE SEQUENCE [LARGE SCALE GENOMIC DNA]</scope>
    <source>
        <strain evidence="6 7">4Q3S-7</strain>
    </source>
</reference>
<evidence type="ECO:0000256" key="3">
    <source>
        <dbReference type="ARBA" id="ARBA00023163"/>
    </source>
</evidence>
<dbReference type="InterPro" id="IPR050707">
    <property type="entry name" value="HTH_MetabolicPath_Reg"/>
</dbReference>
<dbReference type="Proteomes" id="UP000281708">
    <property type="component" value="Unassembled WGS sequence"/>
</dbReference>
<evidence type="ECO:0000256" key="1">
    <source>
        <dbReference type="ARBA" id="ARBA00023015"/>
    </source>
</evidence>
<dbReference type="RefSeq" id="WP_121807199.1">
    <property type="nucleotide sequence ID" value="NZ_RDBE01000010.1"/>
</dbReference>
<evidence type="ECO:0000256" key="2">
    <source>
        <dbReference type="ARBA" id="ARBA00023125"/>
    </source>
</evidence>
<dbReference type="EMBL" id="RDBE01000010">
    <property type="protein sequence ID" value="RLV47692.1"/>
    <property type="molecule type" value="Genomic_DNA"/>
</dbReference>
<evidence type="ECO:0000259" key="4">
    <source>
        <dbReference type="PROSITE" id="PS51077"/>
    </source>
</evidence>
<dbReference type="PROSITE" id="PS51077">
    <property type="entry name" value="HTH_ICLR"/>
    <property type="match status" value="1"/>
</dbReference>
<dbReference type="SUPFAM" id="SSF55781">
    <property type="entry name" value="GAF domain-like"/>
    <property type="match status" value="1"/>
</dbReference>
<dbReference type="PANTHER" id="PTHR30136:SF24">
    <property type="entry name" value="HTH-TYPE TRANSCRIPTIONAL REPRESSOR ALLR"/>
    <property type="match status" value="1"/>
</dbReference>
<feature type="domain" description="HTH iclR-type" evidence="4">
    <location>
        <begin position="6"/>
        <end position="66"/>
    </location>
</feature>
<dbReference type="GO" id="GO:0045892">
    <property type="term" value="P:negative regulation of DNA-templated transcription"/>
    <property type="evidence" value="ECO:0007669"/>
    <property type="project" value="TreeGrafter"/>
</dbReference>
<keyword evidence="3" id="KW-0804">Transcription</keyword>
<dbReference type="Gene3D" id="1.10.10.10">
    <property type="entry name" value="Winged helix-like DNA-binding domain superfamily/Winged helix DNA-binding domain"/>
    <property type="match status" value="1"/>
</dbReference>
<keyword evidence="1" id="KW-0805">Transcription regulation</keyword>
<evidence type="ECO:0000313" key="6">
    <source>
        <dbReference type="EMBL" id="RLV47692.1"/>
    </source>
</evidence>
<protein>
    <submittedName>
        <fullName evidence="6">IclR family transcriptional regulator</fullName>
    </submittedName>
</protein>
<dbReference type="GO" id="GO:0003700">
    <property type="term" value="F:DNA-binding transcription factor activity"/>
    <property type="evidence" value="ECO:0007669"/>
    <property type="project" value="TreeGrafter"/>
</dbReference>
<feature type="domain" description="IclR-ED" evidence="5">
    <location>
        <begin position="67"/>
        <end position="250"/>
    </location>
</feature>
<dbReference type="InterPro" id="IPR005471">
    <property type="entry name" value="Tscrpt_reg_IclR_N"/>
</dbReference>
<dbReference type="InterPro" id="IPR036388">
    <property type="entry name" value="WH-like_DNA-bd_sf"/>
</dbReference>
<accession>A0A3L8NYB6</accession>
<dbReference type="OrthoDB" id="3209193at2"/>
<dbReference type="PANTHER" id="PTHR30136">
    <property type="entry name" value="HELIX-TURN-HELIX TRANSCRIPTIONAL REGULATOR, ICLR FAMILY"/>
    <property type="match status" value="1"/>
</dbReference>
<comment type="caution">
    <text evidence="6">The sequence shown here is derived from an EMBL/GenBank/DDBJ whole genome shotgun (WGS) entry which is preliminary data.</text>
</comment>
<name>A0A3L8NYB6_9ACTN</name>
<organism evidence="6 7">
    <name type="scientific">Nocardioides mangrovicus</name>
    <dbReference type="NCBI Taxonomy" id="2478913"/>
    <lineage>
        <taxon>Bacteria</taxon>
        <taxon>Bacillati</taxon>
        <taxon>Actinomycetota</taxon>
        <taxon>Actinomycetes</taxon>
        <taxon>Propionibacteriales</taxon>
        <taxon>Nocardioidaceae</taxon>
        <taxon>Nocardioides</taxon>
    </lineage>
</organism>
<dbReference type="SMART" id="SM00346">
    <property type="entry name" value="HTH_ICLR"/>
    <property type="match status" value="1"/>
</dbReference>
<evidence type="ECO:0000259" key="5">
    <source>
        <dbReference type="PROSITE" id="PS51078"/>
    </source>
</evidence>
<sequence>MNQPARSVIGRVLDVVEAFEHAEWQVSLAELTRRTGLPKATVHRIAGDLVEHGVLERCENGYRLGMRLFVLGERVPHQFSLRAMAVPYLEDLYEATHENVNLGVLHGREVLYLARVQGHRSSDVVLRVGDTLPAHSTSIGKAILAHAAPEVVHDVLQAGLTRLTPRTVTMPGMFLQQLRGAAERGYAVNDEETHVGVVSVAAPVLDARGAAIAAISVTGRAGRVDPHRLAPAIRTATLSLGRRLASSGAPYDEAGAGPS</sequence>
<dbReference type="AlphaFoldDB" id="A0A3L8NYB6"/>
<dbReference type="PROSITE" id="PS51078">
    <property type="entry name" value="ICLR_ED"/>
    <property type="match status" value="1"/>
</dbReference>